<keyword evidence="3" id="KW-0969">Cilium</keyword>
<name>I4B7C1_TURPD</name>
<dbReference type="Pfam" id="PF10135">
    <property type="entry name" value="Rod-binding"/>
    <property type="match status" value="1"/>
</dbReference>
<reference evidence="3 4" key="1">
    <citation type="submission" date="2012-06" db="EMBL/GenBank/DDBJ databases">
        <title>The complete chromosome of genome of Turneriella parva DSM 21527.</title>
        <authorList>
            <consortium name="US DOE Joint Genome Institute (JGI-PGF)"/>
            <person name="Lucas S."/>
            <person name="Han J."/>
            <person name="Lapidus A."/>
            <person name="Bruce D."/>
            <person name="Goodwin L."/>
            <person name="Pitluck S."/>
            <person name="Peters L."/>
            <person name="Kyrpides N."/>
            <person name="Mavromatis K."/>
            <person name="Ivanova N."/>
            <person name="Mikhailova N."/>
            <person name="Chertkov O."/>
            <person name="Detter J.C."/>
            <person name="Tapia R."/>
            <person name="Han C."/>
            <person name="Land M."/>
            <person name="Hauser L."/>
            <person name="Markowitz V."/>
            <person name="Cheng J.-F."/>
            <person name="Hugenholtz P."/>
            <person name="Woyke T."/>
            <person name="Wu D."/>
            <person name="Gronow S."/>
            <person name="Wellnitz S."/>
            <person name="Brambilla E."/>
            <person name="Klenk H.-P."/>
            <person name="Eisen J.A."/>
        </authorList>
    </citation>
    <scope>NUCLEOTIDE SEQUENCE [LARGE SCALE GENOMIC DNA]</scope>
    <source>
        <strain evidence="4">ATCC BAA-1111 / DSM 21527 / NCTC 11395 / H</strain>
    </source>
</reference>
<dbReference type="AlphaFoldDB" id="I4B7C1"/>
<dbReference type="RefSeq" id="WP_014803683.1">
    <property type="nucleotide sequence ID" value="NC_018020.1"/>
</dbReference>
<evidence type="ECO:0000256" key="1">
    <source>
        <dbReference type="SAM" id="MobiDB-lite"/>
    </source>
</evidence>
<dbReference type="OrthoDB" id="9796740at2"/>
<keyword evidence="4" id="KW-1185">Reference proteome</keyword>
<dbReference type="EMBL" id="CP002959">
    <property type="protein sequence ID" value="AFM13178.1"/>
    <property type="molecule type" value="Genomic_DNA"/>
</dbReference>
<feature type="domain" description="Flagellar protein FlgJ N-terminal" evidence="2">
    <location>
        <begin position="91"/>
        <end position="136"/>
    </location>
</feature>
<feature type="compositionally biased region" description="Basic and acidic residues" evidence="1">
    <location>
        <begin position="12"/>
        <end position="27"/>
    </location>
</feature>
<protein>
    <submittedName>
        <fullName evidence="3">Flagellar protein FlgJ</fullName>
    </submittedName>
</protein>
<dbReference type="HOGENOM" id="CLU_1641647_0_0_12"/>
<keyword evidence="3" id="KW-0282">Flagellum</keyword>
<accession>I4B7C1</accession>
<dbReference type="InterPro" id="IPR019301">
    <property type="entry name" value="Flagellar_prot_FlgJ_N"/>
</dbReference>
<dbReference type="Proteomes" id="UP000006048">
    <property type="component" value="Chromosome"/>
</dbReference>
<proteinExistence type="predicted"/>
<dbReference type="STRING" id="869212.Turpa_2538"/>
<dbReference type="KEGG" id="tpx:Turpa_2538"/>
<organism evidence="3 4">
    <name type="scientific">Turneriella parva (strain ATCC BAA-1111 / DSM 21527 / NCTC 11395 / H)</name>
    <name type="common">Leptospira parva</name>
    <dbReference type="NCBI Taxonomy" id="869212"/>
    <lineage>
        <taxon>Bacteria</taxon>
        <taxon>Pseudomonadati</taxon>
        <taxon>Spirochaetota</taxon>
        <taxon>Spirochaetia</taxon>
        <taxon>Leptospirales</taxon>
        <taxon>Leptospiraceae</taxon>
        <taxon>Turneriella</taxon>
    </lineage>
</organism>
<gene>
    <name evidence="3" type="ordered locus">Turpa_2538</name>
</gene>
<evidence type="ECO:0000313" key="3">
    <source>
        <dbReference type="EMBL" id="AFM13178.1"/>
    </source>
</evidence>
<evidence type="ECO:0000259" key="2">
    <source>
        <dbReference type="Pfam" id="PF10135"/>
    </source>
</evidence>
<feature type="region of interest" description="Disordered" evidence="1">
    <location>
        <begin position="1"/>
        <end position="27"/>
    </location>
</feature>
<keyword evidence="3" id="KW-0966">Cell projection</keyword>
<evidence type="ECO:0000313" key="4">
    <source>
        <dbReference type="Proteomes" id="UP000006048"/>
    </source>
</evidence>
<sequence>MNLNAIDPLLLSRKEAPRPGKADKESKVSFQQLLNDLVPKNLDGKISSETFSRTPRREKILEHVGGSPERKKMLEAARQFENFFLEKMFREMRKNMGKNDILHGGSAEDIFQDMLLTERVNTMTQTSSLGLAEQIYTEMQRAQK</sequence>